<evidence type="ECO:0000313" key="2">
    <source>
        <dbReference type="Proteomes" id="UP000821853"/>
    </source>
</evidence>
<dbReference type="EMBL" id="JABSTR010000004">
    <property type="protein sequence ID" value="KAH9367758.1"/>
    <property type="molecule type" value="Genomic_DNA"/>
</dbReference>
<proteinExistence type="predicted"/>
<evidence type="ECO:0008006" key="3">
    <source>
        <dbReference type="Google" id="ProtNLM"/>
    </source>
</evidence>
<dbReference type="OMA" id="INCWIHR"/>
<dbReference type="VEuPathDB" id="VectorBase:HLOH_040918"/>
<comment type="caution">
    <text evidence="1">The sequence shown here is derived from an EMBL/GenBank/DDBJ whole genome shotgun (WGS) entry which is preliminary data.</text>
</comment>
<dbReference type="Proteomes" id="UP000821853">
    <property type="component" value="Chromosome 2"/>
</dbReference>
<protein>
    <recommendedName>
        <fullName evidence="3">Integrase zinc-binding domain-containing protein</fullName>
    </recommendedName>
</protein>
<accession>A0A9J6FNE7</accession>
<dbReference type="AlphaFoldDB" id="A0A9J6FNE7"/>
<sequence length="213" mass="23451">MVNGRYLLTDDGRLQDCQLDYNAEQLIVLPIENCLAVCMNRHVLHGGSGDRLAQLRKMYWVLGGSPLVKNTPKECTTCQRGSSRAATRVAAPLLADDISQAAPFEVTGVDFAGPLGGIRRATGQGWHYNKGLHRNLPVRCRASTPAASFLLVFRRVIARRNVASTVYSDNALIFSKTSKRVAVLWMAILNDDVRSVIANPCVEWKFIVDRAPG</sequence>
<dbReference type="PANTHER" id="PTHR47331">
    <property type="entry name" value="PHD-TYPE DOMAIN-CONTAINING PROTEIN"/>
    <property type="match status" value="1"/>
</dbReference>
<gene>
    <name evidence="1" type="ORF">HPB48_011185</name>
</gene>
<organism evidence="1 2">
    <name type="scientific">Haemaphysalis longicornis</name>
    <name type="common">Bush tick</name>
    <dbReference type="NCBI Taxonomy" id="44386"/>
    <lineage>
        <taxon>Eukaryota</taxon>
        <taxon>Metazoa</taxon>
        <taxon>Ecdysozoa</taxon>
        <taxon>Arthropoda</taxon>
        <taxon>Chelicerata</taxon>
        <taxon>Arachnida</taxon>
        <taxon>Acari</taxon>
        <taxon>Parasitiformes</taxon>
        <taxon>Ixodida</taxon>
        <taxon>Ixodoidea</taxon>
        <taxon>Ixodidae</taxon>
        <taxon>Haemaphysalinae</taxon>
        <taxon>Haemaphysalis</taxon>
    </lineage>
</organism>
<dbReference type="PANTHER" id="PTHR47331:SF1">
    <property type="entry name" value="GAG-LIKE PROTEIN"/>
    <property type="match status" value="1"/>
</dbReference>
<name>A0A9J6FNE7_HAELO</name>
<evidence type="ECO:0000313" key="1">
    <source>
        <dbReference type="EMBL" id="KAH9367758.1"/>
    </source>
</evidence>
<reference evidence="1 2" key="1">
    <citation type="journal article" date="2020" name="Cell">
        <title>Large-Scale Comparative Analyses of Tick Genomes Elucidate Their Genetic Diversity and Vector Capacities.</title>
        <authorList>
            <consortium name="Tick Genome and Microbiome Consortium (TIGMIC)"/>
            <person name="Jia N."/>
            <person name="Wang J."/>
            <person name="Shi W."/>
            <person name="Du L."/>
            <person name="Sun Y."/>
            <person name="Zhan W."/>
            <person name="Jiang J.F."/>
            <person name="Wang Q."/>
            <person name="Zhang B."/>
            <person name="Ji P."/>
            <person name="Bell-Sakyi L."/>
            <person name="Cui X.M."/>
            <person name="Yuan T.T."/>
            <person name="Jiang B.G."/>
            <person name="Yang W.F."/>
            <person name="Lam T.T."/>
            <person name="Chang Q.C."/>
            <person name="Ding S.J."/>
            <person name="Wang X.J."/>
            <person name="Zhu J.G."/>
            <person name="Ruan X.D."/>
            <person name="Zhao L."/>
            <person name="Wei J.T."/>
            <person name="Ye R.Z."/>
            <person name="Que T.C."/>
            <person name="Du C.H."/>
            <person name="Zhou Y.H."/>
            <person name="Cheng J.X."/>
            <person name="Dai P.F."/>
            <person name="Guo W.B."/>
            <person name="Han X.H."/>
            <person name="Huang E.J."/>
            <person name="Li L.F."/>
            <person name="Wei W."/>
            <person name="Gao Y.C."/>
            <person name="Liu J.Z."/>
            <person name="Shao H.Z."/>
            <person name="Wang X."/>
            <person name="Wang C.C."/>
            <person name="Yang T.C."/>
            <person name="Huo Q.B."/>
            <person name="Li W."/>
            <person name="Chen H.Y."/>
            <person name="Chen S.E."/>
            <person name="Zhou L.G."/>
            <person name="Ni X.B."/>
            <person name="Tian J.H."/>
            <person name="Sheng Y."/>
            <person name="Liu T."/>
            <person name="Pan Y.S."/>
            <person name="Xia L.Y."/>
            <person name="Li J."/>
            <person name="Zhao F."/>
            <person name="Cao W.C."/>
        </authorList>
    </citation>
    <scope>NUCLEOTIDE SEQUENCE [LARGE SCALE GENOMIC DNA]</scope>
    <source>
        <strain evidence="1">HaeL-2018</strain>
    </source>
</reference>
<dbReference type="OrthoDB" id="6426297at2759"/>
<keyword evidence="2" id="KW-1185">Reference proteome</keyword>